<reference evidence="2" key="1">
    <citation type="submission" date="2018-04" db="EMBL/GenBank/DDBJ databases">
        <title>Whole genome sequencing of Hypsizygus marmoreus.</title>
        <authorList>
            <person name="Choi I.-G."/>
            <person name="Min B."/>
            <person name="Kim J.-G."/>
            <person name="Kim S."/>
            <person name="Oh Y.-L."/>
            <person name="Kong W.-S."/>
            <person name="Park H."/>
            <person name="Jeong J."/>
            <person name="Song E.-S."/>
        </authorList>
    </citation>
    <scope>NUCLEOTIDE SEQUENCE [LARGE SCALE GENOMIC DNA]</scope>
    <source>
        <strain evidence="2">51987-8</strain>
    </source>
</reference>
<dbReference type="AlphaFoldDB" id="A0A369JLB6"/>
<keyword evidence="1" id="KW-0732">Signal</keyword>
<evidence type="ECO:0000313" key="2">
    <source>
        <dbReference type="EMBL" id="RDB19586.1"/>
    </source>
</evidence>
<feature type="chain" id="PRO_5016812136" description="Secreted protein" evidence="1">
    <location>
        <begin position="27"/>
        <end position="86"/>
    </location>
</feature>
<name>A0A369JLB6_HYPMA</name>
<gene>
    <name evidence="2" type="ORF">Hypma_013282</name>
</gene>
<dbReference type="Proteomes" id="UP000076154">
    <property type="component" value="Unassembled WGS sequence"/>
</dbReference>
<keyword evidence="3" id="KW-1185">Reference proteome</keyword>
<evidence type="ECO:0008006" key="4">
    <source>
        <dbReference type="Google" id="ProtNLM"/>
    </source>
</evidence>
<accession>A0A369JLB6</accession>
<dbReference type="EMBL" id="LUEZ02000077">
    <property type="protein sequence ID" value="RDB19586.1"/>
    <property type="molecule type" value="Genomic_DNA"/>
</dbReference>
<organism evidence="2 3">
    <name type="scientific">Hypsizygus marmoreus</name>
    <name type="common">White beech mushroom</name>
    <name type="synonym">Agaricus marmoreus</name>
    <dbReference type="NCBI Taxonomy" id="39966"/>
    <lineage>
        <taxon>Eukaryota</taxon>
        <taxon>Fungi</taxon>
        <taxon>Dikarya</taxon>
        <taxon>Basidiomycota</taxon>
        <taxon>Agaricomycotina</taxon>
        <taxon>Agaricomycetes</taxon>
        <taxon>Agaricomycetidae</taxon>
        <taxon>Agaricales</taxon>
        <taxon>Tricholomatineae</taxon>
        <taxon>Lyophyllaceae</taxon>
        <taxon>Hypsizygus</taxon>
    </lineage>
</organism>
<evidence type="ECO:0000313" key="3">
    <source>
        <dbReference type="Proteomes" id="UP000076154"/>
    </source>
</evidence>
<proteinExistence type="predicted"/>
<evidence type="ECO:0000256" key="1">
    <source>
        <dbReference type="SAM" id="SignalP"/>
    </source>
</evidence>
<feature type="signal peptide" evidence="1">
    <location>
        <begin position="1"/>
        <end position="26"/>
    </location>
</feature>
<protein>
    <recommendedName>
        <fullName evidence="4">Secreted protein</fullName>
    </recommendedName>
</protein>
<sequence length="86" mass="9518">MCLGGHQSSTGNLLWYLLLTYHLTSASCCGTATRSGYCRPHHGCRDSAVVSTQALARPEPVVHIDDTLFRSNSSWVMHIEYTLYAT</sequence>
<comment type="caution">
    <text evidence="2">The sequence shown here is derived from an EMBL/GenBank/DDBJ whole genome shotgun (WGS) entry which is preliminary data.</text>
</comment>
<dbReference type="InParanoid" id="A0A369JLB6"/>